<dbReference type="PROSITE" id="PS50011">
    <property type="entry name" value="PROTEIN_KINASE_DOM"/>
    <property type="match status" value="1"/>
</dbReference>
<dbReference type="InterPro" id="IPR000719">
    <property type="entry name" value="Prot_kinase_dom"/>
</dbReference>
<feature type="region of interest" description="Disordered" evidence="6">
    <location>
        <begin position="370"/>
        <end position="393"/>
    </location>
</feature>
<feature type="region of interest" description="Disordered" evidence="6">
    <location>
        <begin position="258"/>
        <end position="326"/>
    </location>
</feature>
<evidence type="ECO:0000256" key="2">
    <source>
        <dbReference type="ARBA" id="ARBA00022741"/>
    </source>
</evidence>
<evidence type="ECO:0000256" key="4">
    <source>
        <dbReference type="ARBA" id="ARBA00022840"/>
    </source>
</evidence>
<dbReference type="Gene3D" id="3.30.200.20">
    <property type="entry name" value="Phosphorylase Kinase, domain 1"/>
    <property type="match status" value="1"/>
</dbReference>
<evidence type="ECO:0000256" key="1">
    <source>
        <dbReference type="ARBA" id="ARBA00022679"/>
    </source>
</evidence>
<evidence type="ECO:0000313" key="8">
    <source>
        <dbReference type="EMBL" id="KAG2428355.1"/>
    </source>
</evidence>
<accession>A0A835SWZ7</accession>
<dbReference type="GO" id="GO:0005524">
    <property type="term" value="F:ATP binding"/>
    <property type="evidence" value="ECO:0007669"/>
    <property type="project" value="UniProtKB-UniRule"/>
</dbReference>
<dbReference type="GO" id="GO:0004674">
    <property type="term" value="F:protein serine/threonine kinase activity"/>
    <property type="evidence" value="ECO:0007669"/>
    <property type="project" value="TreeGrafter"/>
</dbReference>
<dbReference type="Pfam" id="PF00069">
    <property type="entry name" value="Pkinase"/>
    <property type="match status" value="1"/>
</dbReference>
<keyword evidence="3" id="KW-0418">Kinase</keyword>
<reference evidence="8" key="1">
    <citation type="journal article" date="2020" name="bioRxiv">
        <title>Comparative genomics of Chlamydomonas.</title>
        <authorList>
            <person name="Craig R.J."/>
            <person name="Hasan A.R."/>
            <person name="Ness R.W."/>
            <person name="Keightley P.D."/>
        </authorList>
    </citation>
    <scope>NUCLEOTIDE SEQUENCE</scope>
    <source>
        <strain evidence="8">SAG 7.73</strain>
    </source>
</reference>
<gene>
    <name evidence="8" type="ORF">HXX76_010500</name>
</gene>
<dbReference type="OrthoDB" id="4062651at2759"/>
<feature type="domain" description="Protein kinase" evidence="7">
    <location>
        <begin position="562"/>
        <end position="906"/>
    </location>
</feature>
<keyword evidence="4 5" id="KW-0067">ATP-binding</keyword>
<dbReference type="SUPFAM" id="SSF56112">
    <property type="entry name" value="Protein kinase-like (PK-like)"/>
    <property type="match status" value="1"/>
</dbReference>
<comment type="caution">
    <text evidence="8">The sequence shown here is derived from an EMBL/GenBank/DDBJ whole genome shotgun (WGS) entry which is preliminary data.</text>
</comment>
<evidence type="ECO:0000256" key="5">
    <source>
        <dbReference type="PROSITE-ProRule" id="PRU10141"/>
    </source>
</evidence>
<feature type="compositionally biased region" description="Low complexity" evidence="6">
    <location>
        <begin position="286"/>
        <end position="318"/>
    </location>
</feature>
<evidence type="ECO:0000259" key="7">
    <source>
        <dbReference type="PROSITE" id="PS50011"/>
    </source>
</evidence>
<dbReference type="Gene3D" id="1.10.510.10">
    <property type="entry name" value="Transferase(Phosphotransferase) domain 1"/>
    <property type="match status" value="1"/>
</dbReference>
<dbReference type="EMBL" id="JAEHOC010000035">
    <property type="protein sequence ID" value="KAG2428355.1"/>
    <property type="molecule type" value="Genomic_DNA"/>
</dbReference>
<proteinExistence type="predicted"/>
<organism evidence="8 9">
    <name type="scientific">Chlamydomonas incerta</name>
    <dbReference type="NCBI Taxonomy" id="51695"/>
    <lineage>
        <taxon>Eukaryota</taxon>
        <taxon>Viridiplantae</taxon>
        <taxon>Chlorophyta</taxon>
        <taxon>core chlorophytes</taxon>
        <taxon>Chlorophyceae</taxon>
        <taxon>CS clade</taxon>
        <taxon>Chlamydomonadales</taxon>
        <taxon>Chlamydomonadaceae</taxon>
        <taxon>Chlamydomonas</taxon>
    </lineage>
</organism>
<dbReference type="InterPro" id="IPR051681">
    <property type="entry name" value="Ser/Thr_Kinases-Pseudokinases"/>
</dbReference>
<feature type="binding site" evidence="5">
    <location>
        <position position="589"/>
    </location>
    <ligand>
        <name>ATP</name>
        <dbReference type="ChEBI" id="CHEBI:30616"/>
    </ligand>
</feature>
<evidence type="ECO:0000313" key="9">
    <source>
        <dbReference type="Proteomes" id="UP000650467"/>
    </source>
</evidence>
<evidence type="ECO:0000256" key="6">
    <source>
        <dbReference type="SAM" id="MobiDB-lite"/>
    </source>
</evidence>
<feature type="compositionally biased region" description="Low complexity" evidence="6">
    <location>
        <begin position="623"/>
        <end position="634"/>
    </location>
</feature>
<dbReference type="PANTHER" id="PTHR44329:SF214">
    <property type="entry name" value="PROTEIN KINASE DOMAIN-CONTAINING PROTEIN"/>
    <property type="match status" value="1"/>
</dbReference>
<evidence type="ECO:0000256" key="3">
    <source>
        <dbReference type="ARBA" id="ARBA00022777"/>
    </source>
</evidence>
<keyword evidence="9" id="KW-1185">Reference proteome</keyword>
<feature type="compositionally biased region" description="Low complexity" evidence="6">
    <location>
        <begin position="644"/>
        <end position="662"/>
    </location>
</feature>
<keyword evidence="1" id="KW-0808">Transferase</keyword>
<dbReference type="PROSITE" id="PS00107">
    <property type="entry name" value="PROTEIN_KINASE_ATP"/>
    <property type="match status" value="1"/>
</dbReference>
<dbReference type="PANTHER" id="PTHR44329">
    <property type="entry name" value="SERINE/THREONINE-PROTEIN KINASE TNNI3K-RELATED"/>
    <property type="match status" value="1"/>
</dbReference>
<dbReference type="SMART" id="SM00220">
    <property type="entry name" value="S_TKc"/>
    <property type="match status" value="1"/>
</dbReference>
<keyword evidence="2 5" id="KW-0547">Nucleotide-binding</keyword>
<feature type="region of interest" description="Disordered" evidence="6">
    <location>
        <begin position="593"/>
        <end position="665"/>
    </location>
</feature>
<protein>
    <recommendedName>
        <fullName evidence="7">Protein kinase domain-containing protein</fullName>
    </recommendedName>
</protein>
<feature type="compositionally biased region" description="Low complexity" evidence="6">
    <location>
        <begin position="383"/>
        <end position="393"/>
    </location>
</feature>
<dbReference type="PROSITE" id="PS00108">
    <property type="entry name" value="PROTEIN_KINASE_ST"/>
    <property type="match status" value="1"/>
</dbReference>
<dbReference type="InterPro" id="IPR011009">
    <property type="entry name" value="Kinase-like_dom_sf"/>
</dbReference>
<dbReference type="AlphaFoldDB" id="A0A835SWZ7"/>
<dbReference type="InterPro" id="IPR008271">
    <property type="entry name" value="Ser/Thr_kinase_AS"/>
</dbReference>
<sequence length="917" mass="95272">MCLAFSLCAVLGSATETGVLTIRSGVELAAAFADPGVHMAVVDTEHLVLSNSDFAAHALPIPLGRNFTVQGVWQHAVGRIPYFDLAYVKGKVQLGPYVFLTFEQLMVRRTRSDPSFRYYCECAAGVAGVLLDICIPPVYVAASIGSLPRPRELPPGNQTLYVNANVTELHPNCTIPVSSFELPFEQQCVNSAGGVYDDLGLECYALNEFGNQVKTGYVSQILTSHYHCYQYMTVECLAQYGGIVGCFNYLMAQQQQQQQANNNSTGSGAGPSTDARSSPPVPPPAAAATVPPQQSVPTRPGAAAGDAADGPTVTAAAASGGGGGGGDGGGNSTAVIVGSVVGGVVGGILLAAGVAVTAILVSRRRRRYASATADARDSKQAGDSESGSSNGSSSCWGKLAGGGAAAAVGAHGHAAAAAGKDRKTAGTHGYYYGNASDTASSSAAQNSAAGNSSNAAASAEAKAPADGGWSAAAALVLVTPLTPLQPHIPLNVTTVSGATASGLTTGSSMQSACHCEHGAHTSNDHHDRILNPAPGESAAAQAAAGSAAAAAAGAGAPADMVVLTSAVLGKGSFGKVVEGLYAGRRVAVKLIDMGMQPPPPQQQPQQNPAQAHEQEPMPQQHDPAQARQGQQGQQQEREQEQGHPRPQQQAEAEAAAAPAHQQSDMRRMQDAIIATMAQEVQVLARVRHPNIVSLLAANLNPPHVCLVMERMDTSLDRLLYKQPDRPFPLSLVVHIALQVARALEYLHPTIVHRDLKPGNVLISLGGGGGDASSLPLHEQAVVAKLADFGLSRLRATVLVTKNPEVGTGPYMAPECFDVNATAITDRADCYSFGVLLWELIARRHPWAELTMMQMAVQVVMGGVRLPMLPLARAGASPKLQRLILQCFDADPRRRPAAAEIVKQLLLVQQRLGPGSRG</sequence>
<dbReference type="InterPro" id="IPR017441">
    <property type="entry name" value="Protein_kinase_ATP_BS"/>
</dbReference>
<dbReference type="Proteomes" id="UP000650467">
    <property type="component" value="Unassembled WGS sequence"/>
</dbReference>
<name>A0A835SWZ7_CHLIN</name>